<comment type="caution">
    <text evidence="1">The sequence shown here is derived from an EMBL/GenBank/DDBJ whole genome shotgun (WGS) entry which is preliminary data.</text>
</comment>
<evidence type="ECO:0008006" key="3">
    <source>
        <dbReference type="Google" id="ProtNLM"/>
    </source>
</evidence>
<accession>A0ABV9EVJ9</accession>
<evidence type="ECO:0000313" key="1">
    <source>
        <dbReference type="EMBL" id="MFC4593687.1"/>
    </source>
</evidence>
<protein>
    <recommendedName>
        <fullName evidence="3">Transposase</fullName>
    </recommendedName>
</protein>
<sequence length="412" mass="46414">MARTFTRQEFYDLVWSKPLTHLAKEFVLSDVALHKICKKHDIPHPPLGWWAKKAAGKPVKQAPLPPLEDRVLAQITIAAGELRAEPDLIAGARERARILASAVVEDDPTPNQIVERTIAELIRAKPNATTKLTKVEKRGLIKLEVAPESADRLALALNRIAAVGAPMGIRITSTDAAAAFECDGEMICFSVTESTSREKHVMTAEEQSELAAWEKKQAKRWTSKDPWERETLMGFSRPRFPEFDYAPTGQLSFELEQRYIRDGSPRRLFRDGKTQRLEKMAADIAVGIVVLAAAIKDDRLKREEAARREEDERQRREAVQRAKHVAKRRSEGLDQLLEEVSSLDRLRRLVVALRAELGLAASGRVGAFVAFAEARLEKREAALTAEILEQRLADAKLFGEDDDFDFHLARYR</sequence>
<dbReference type="EMBL" id="JBHSFZ010000006">
    <property type="protein sequence ID" value="MFC4593687.1"/>
    <property type="molecule type" value="Genomic_DNA"/>
</dbReference>
<keyword evidence="2" id="KW-1185">Reference proteome</keyword>
<evidence type="ECO:0000313" key="2">
    <source>
        <dbReference type="Proteomes" id="UP001595957"/>
    </source>
</evidence>
<name>A0ABV9EVJ9_9SPHN</name>
<dbReference type="Proteomes" id="UP001595957">
    <property type="component" value="Unassembled WGS sequence"/>
</dbReference>
<proteinExistence type="predicted"/>
<dbReference type="RefSeq" id="WP_380803038.1">
    <property type="nucleotide sequence ID" value="NZ_JBHSFZ010000006.1"/>
</dbReference>
<organism evidence="1 2">
    <name type="scientific">Sphingobium tyrosinilyticum</name>
    <dbReference type="NCBI Taxonomy" id="2715436"/>
    <lineage>
        <taxon>Bacteria</taxon>
        <taxon>Pseudomonadati</taxon>
        <taxon>Pseudomonadota</taxon>
        <taxon>Alphaproteobacteria</taxon>
        <taxon>Sphingomonadales</taxon>
        <taxon>Sphingomonadaceae</taxon>
        <taxon>Sphingobium</taxon>
    </lineage>
</organism>
<gene>
    <name evidence="1" type="ORF">ACFO3E_05705</name>
</gene>
<reference evidence="2" key="1">
    <citation type="journal article" date="2019" name="Int. J. Syst. Evol. Microbiol.">
        <title>The Global Catalogue of Microorganisms (GCM) 10K type strain sequencing project: providing services to taxonomists for standard genome sequencing and annotation.</title>
        <authorList>
            <consortium name="The Broad Institute Genomics Platform"/>
            <consortium name="The Broad Institute Genome Sequencing Center for Infectious Disease"/>
            <person name="Wu L."/>
            <person name="Ma J."/>
        </authorList>
    </citation>
    <scope>NUCLEOTIDE SEQUENCE [LARGE SCALE GENOMIC DNA]</scope>
    <source>
        <strain evidence="2">NBRC 103632</strain>
    </source>
</reference>